<evidence type="ECO:0000313" key="3">
    <source>
        <dbReference type="EMBL" id="KAF5372262.1"/>
    </source>
</evidence>
<gene>
    <name evidence="3" type="ORF">D9757_009625</name>
</gene>
<feature type="compositionally biased region" description="Basic and acidic residues" evidence="1">
    <location>
        <begin position="170"/>
        <end position="183"/>
    </location>
</feature>
<proteinExistence type="predicted"/>
<dbReference type="AlphaFoldDB" id="A0A8H5LWM3"/>
<name>A0A8H5LWM3_9AGAR</name>
<feature type="transmembrane region" description="Helical" evidence="2">
    <location>
        <begin position="69"/>
        <end position="91"/>
    </location>
</feature>
<feature type="region of interest" description="Disordered" evidence="1">
    <location>
        <begin position="170"/>
        <end position="256"/>
    </location>
</feature>
<evidence type="ECO:0000313" key="4">
    <source>
        <dbReference type="Proteomes" id="UP000518752"/>
    </source>
</evidence>
<reference evidence="3 4" key="1">
    <citation type="journal article" date="2020" name="ISME J.">
        <title>Uncovering the hidden diversity of litter-decomposition mechanisms in mushroom-forming fungi.</title>
        <authorList>
            <person name="Floudas D."/>
            <person name="Bentzer J."/>
            <person name="Ahren D."/>
            <person name="Johansson T."/>
            <person name="Persson P."/>
            <person name="Tunlid A."/>
        </authorList>
    </citation>
    <scope>NUCLEOTIDE SEQUENCE [LARGE SCALE GENOMIC DNA]</scope>
    <source>
        <strain evidence="3 4">CBS 406.79</strain>
    </source>
</reference>
<protein>
    <submittedName>
        <fullName evidence="3">Uncharacterized protein</fullName>
    </submittedName>
</protein>
<evidence type="ECO:0000256" key="1">
    <source>
        <dbReference type="SAM" id="MobiDB-lite"/>
    </source>
</evidence>
<feature type="compositionally biased region" description="Polar residues" evidence="1">
    <location>
        <begin position="228"/>
        <end position="241"/>
    </location>
</feature>
<keyword evidence="2" id="KW-0472">Membrane</keyword>
<keyword evidence="2" id="KW-0812">Transmembrane</keyword>
<comment type="caution">
    <text evidence="3">The sequence shown here is derived from an EMBL/GenBank/DDBJ whole genome shotgun (WGS) entry which is preliminary data.</text>
</comment>
<dbReference type="PANTHER" id="PTHR40465:SF1">
    <property type="entry name" value="DUF6534 DOMAIN-CONTAINING PROTEIN"/>
    <property type="match status" value="1"/>
</dbReference>
<dbReference type="Proteomes" id="UP000518752">
    <property type="component" value="Unassembled WGS sequence"/>
</dbReference>
<feature type="transmembrane region" description="Helical" evidence="2">
    <location>
        <begin position="24"/>
        <end position="48"/>
    </location>
</feature>
<dbReference type="OrthoDB" id="3183258at2759"/>
<dbReference type="EMBL" id="JAACJN010000112">
    <property type="protein sequence ID" value="KAF5372262.1"/>
    <property type="molecule type" value="Genomic_DNA"/>
</dbReference>
<accession>A0A8H5LWM3</accession>
<feature type="compositionally biased region" description="Polar residues" evidence="1">
    <location>
        <begin position="192"/>
        <end position="213"/>
    </location>
</feature>
<evidence type="ECO:0000256" key="2">
    <source>
        <dbReference type="SAM" id="Phobius"/>
    </source>
</evidence>
<dbReference type="PANTHER" id="PTHR40465">
    <property type="entry name" value="CHROMOSOME 1, WHOLE GENOME SHOTGUN SEQUENCE"/>
    <property type="match status" value="1"/>
</dbReference>
<organism evidence="3 4">
    <name type="scientific">Collybiopsis confluens</name>
    <dbReference type="NCBI Taxonomy" id="2823264"/>
    <lineage>
        <taxon>Eukaryota</taxon>
        <taxon>Fungi</taxon>
        <taxon>Dikarya</taxon>
        <taxon>Basidiomycota</taxon>
        <taxon>Agaricomycotina</taxon>
        <taxon>Agaricomycetes</taxon>
        <taxon>Agaricomycetidae</taxon>
        <taxon>Agaricales</taxon>
        <taxon>Marasmiineae</taxon>
        <taxon>Omphalotaceae</taxon>
        <taxon>Collybiopsis</taxon>
    </lineage>
</organism>
<sequence>MTALIAGVVQLFFAWRVKVLTTNWWLVGVVGLAATTGLGEFHFIVASLPAHHTHPQSVVSLPLMKSWSVIMWLAGECFGDMTITTVLVWHLHLIFNFPLAKLYTNSVMSSLNSRGAWNYSTPRSKFMDSNSVPANIITTGDGSLNLSTLKRNDVSPTSPTSPSGIFVQVESHEMRDVNVEQSRHRPYRMPSRINQKLRTTDLSVGRSDNNSPTMEKGSNVDDSDDAHSSVTQIVGSPTRSLNLKKKKLEYDEADMV</sequence>
<keyword evidence="2" id="KW-1133">Transmembrane helix</keyword>
<keyword evidence="4" id="KW-1185">Reference proteome</keyword>